<dbReference type="EMBL" id="CM037621">
    <property type="protein sequence ID" value="KAH8002666.1"/>
    <property type="molecule type" value="Genomic_DNA"/>
</dbReference>
<proteinExistence type="predicted"/>
<organism evidence="1 2">
    <name type="scientific">Sphaerodactylus townsendi</name>
    <dbReference type="NCBI Taxonomy" id="933632"/>
    <lineage>
        <taxon>Eukaryota</taxon>
        <taxon>Metazoa</taxon>
        <taxon>Chordata</taxon>
        <taxon>Craniata</taxon>
        <taxon>Vertebrata</taxon>
        <taxon>Euteleostomi</taxon>
        <taxon>Lepidosauria</taxon>
        <taxon>Squamata</taxon>
        <taxon>Bifurcata</taxon>
        <taxon>Gekkota</taxon>
        <taxon>Sphaerodactylidae</taxon>
        <taxon>Sphaerodactylus</taxon>
    </lineage>
</organism>
<dbReference type="Proteomes" id="UP000827872">
    <property type="component" value="Linkage Group LG08"/>
</dbReference>
<evidence type="ECO:0000313" key="1">
    <source>
        <dbReference type="EMBL" id="KAH8002666.1"/>
    </source>
</evidence>
<accession>A0ACB8FBW3</accession>
<sequence length="296" mass="33667">MTDGRLLGLMLHPHQTLEHVSTVVKLAKQYGNVYTIWAGNLPVVVLSGFEAVTEGVINHSECFDERPVTPFFKTLANEKGIILSNGHTWKQQRKFGLVTMRKLGLGKKGIEYQIQEEASQLADALANTKGQPFDPTLLITNSVTNVICVLNFGQRFSIGDEDFLKLRNALFQVLQFTATLFHFLYDTFPWLMKHLPGPHKKVFAAYGQIASFVSKEIEKHKVHQSLHEPQDFIDYYLLQMMKSKRDPNSTYNEENLIQSIVDLFTAGTETTTTTLLWALLLMTNYPDIQGKKWLCI</sequence>
<comment type="caution">
    <text evidence="1">The sequence shown here is derived from an EMBL/GenBank/DDBJ whole genome shotgun (WGS) entry which is preliminary data.</text>
</comment>
<protein>
    <submittedName>
        <fullName evidence="1">Uncharacterized protein</fullName>
    </submittedName>
</protein>
<reference evidence="1" key="1">
    <citation type="submission" date="2021-08" db="EMBL/GenBank/DDBJ databases">
        <title>The first chromosome-level gecko genome reveals the dynamic sex chromosomes of Neotropical dwarf geckos (Sphaerodactylidae: Sphaerodactylus).</title>
        <authorList>
            <person name="Pinto B.J."/>
            <person name="Keating S.E."/>
            <person name="Gamble T."/>
        </authorList>
    </citation>
    <scope>NUCLEOTIDE SEQUENCE</scope>
    <source>
        <strain evidence="1">TG3544</strain>
    </source>
</reference>
<gene>
    <name evidence="1" type="ORF">K3G42_027080</name>
</gene>
<keyword evidence="2" id="KW-1185">Reference proteome</keyword>
<evidence type="ECO:0000313" key="2">
    <source>
        <dbReference type="Proteomes" id="UP000827872"/>
    </source>
</evidence>
<name>A0ACB8FBW3_9SAUR</name>